<evidence type="ECO:0000259" key="3">
    <source>
        <dbReference type="Pfam" id="PF13116"/>
    </source>
</evidence>
<dbReference type="Pfam" id="PF13116">
    <property type="entry name" value="YhdP"/>
    <property type="match status" value="1"/>
</dbReference>
<protein>
    <submittedName>
        <fullName evidence="4">TIGR02099 family protein</fullName>
    </submittedName>
</protein>
<dbReference type="InterPro" id="IPR025263">
    <property type="entry name" value="YhdP_central"/>
</dbReference>
<keyword evidence="2" id="KW-0812">Transmembrane</keyword>
<reference evidence="4 5" key="1">
    <citation type="submission" date="2017-12" db="EMBL/GenBank/DDBJ databases">
        <title>Kangiella profundi FT102 completed genome.</title>
        <authorList>
            <person name="Xu J."/>
            <person name="Wang J."/>
            <person name="Lu Y."/>
        </authorList>
    </citation>
    <scope>NUCLEOTIDE SEQUENCE [LARGE SCALE GENOMIC DNA]</scope>
    <source>
        <strain evidence="4 5">FT102</strain>
    </source>
</reference>
<dbReference type="Proteomes" id="UP000232693">
    <property type="component" value="Chromosome"/>
</dbReference>
<evidence type="ECO:0000313" key="5">
    <source>
        <dbReference type="Proteomes" id="UP000232693"/>
    </source>
</evidence>
<dbReference type="PANTHER" id="PTHR38690">
    <property type="entry name" value="PROTEASE-RELATED"/>
    <property type="match status" value="1"/>
</dbReference>
<accession>A0A2K9AWG4</accession>
<keyword evidence="5" id="KW-1185">Reference proteome</keyword>
<keyword evidence="2" id="KW-0472">Membrane</keyword>
<feature type="transmembrane region" description="Helical" evidence="2">
    <location>
        <begin position="16"/>
        <end position="42"/>
    </location>
</feature>
<gene>
    <name evidence="4" type="ORF">CW740_02885</name>
</gene>
<name>A0A2K9AWG4_9GAMM</name>
<dbReference type="EMBL" id="CP025120">
    <property type="protein sequence ID" value="AUD78239.1"/>
    <property type="molecule type" value="Genomic_DNA"/>
</dbReference>
<organism evidence="4 5">
    <name type="scientific">Kangiella profundi</name>
    <dbReference type="NCBI Taxonomy" id="1561924"/>
    <lineage>
        <taxon>Bacteria</taxon>
        <taxon>Pseudomonadati</taxon>
        <taxon>Pseudomonadota</taxon>
        <taxon>Gammaproteobacteria</taxon>
        <taxon>Kangiellales</taxon>
        <taxon>Kangiellaceae</taxon>
        <taxon>Kangiella</taxon>
    </lineage>
</organism>
<dbReference type="RefSeq" id="WP_106646116.1">
    <property type="nucleotide sequence ID" value="NZ_BMGO01000002.1"/>
</dbReference>
<evidence type="ECO:0000313" key="4">
    <source>
        <dbReference type="EMBL" id="AUD78239.1"/>
    </source>
</evidence>
<feature type="region of interest" description="Disordered" evidence="1">
    <location>
        <begin position="1272"/>
        <end position="1329"/>
    </location>
</feature>
<evidence type="ECO:0000256" key="2">
    <source>
        <dbReference type="SAM" id="Phobius"/>
    </source>
</evidence>
<dbReference type="PANTHER" id="PTHR38690:SF1">
    <property type="entry name" value="PROTEASE"/>
    <property type="match status" value="1"/>
</dbReference>
<feature type="domain" description="YhdP central" evidence="3">
    <location>
        <begin position="8"/>
        <end position="1258"/>
    </location>
</feature>
<keyword evidence="2" id="KW-1133">Transmembrane helix</keyword>
<dbReference type="KEGG" id="kpd:CW740_02885"/>
<dbReference type="InterPro" id="IPR011836">
    <property type="entry name" value="YhdP"/>
</dbReference>
<evidence type="ECO:0000256" key="1">
    <source>
        <dbReference type="SAM" id="MobiDB-lite"/>
    </source>
</evidence>
<sequence>MLKGIITTIRRWLTKLLWLASIVVILFVLLVSVVKLILPYWLDDKETVIELVEQQIGGEFDYQELVIDWTRFRPTVYLQEVSWKSNDHRLQISSERNTIELNLWQSLIDGYLQTESVEVNGVKLSYTLNDLTPEADPNEVSEFSINRLKLALQMHPEILQQRKISLRDVTLTARHQGNSRTLVAPLILYTKLGNERQLIIDARSELFSSGRFVIESVGQPLSENSHVDLYASLEDTDIKSLAKFLNLKQDYPVDLINAKIWLTYEGDRPVEGYSQILASGDQSRIAQLDGAIRFSSDDAGFRIASDRFHLIERVGLNDTEQQTEQEELLVEFDSEFNVTVERNDSGASWDMSADNFPISYLVTSIKPFLPAEHFELASGLEPDGHIHKFHLIAEQSQETFNPIHADIHLSDLLINEYQETPGFKLDQITINDEDGKWRVELFAKNSQLVSSSWLKSPIDIEELSFNGLITSDRQSNIEIDELKVINPDLSIRAEGQVSLTEDSKGQPDVELALYAEATDINISELHRYWPTKGMKQKTVEYLNQSLLGGTVSKAKFLMRGNLANFPYQDGTGQFYIEADTQDVTFKFDPEWPQAEQINAKAIFDNDTMSIVANSGQLLGSQVNQATATIDSFSNDISMLVITVDAQATDASYLALHQNSPLKEDIGDAVTDFVINKPINPTLEITIPLGNDVPASLKGVIPLDGHQISLKDYPLKLDSVKGIVHFTENGAYSEKLRGNLWGNPFSIDVKVDEYTGDDDLVKLDARSNFSAGKVFDANNIQSPLSITGSSELVVRYRVADNANQSLIMRTDLKGTEIIGPDWLSKQKEEAADVLITLFESNGKVQSRAIYRNSISSQLKFSSDDINDVNGVIAVGNLATAKIPAPQNGVAIRGEFNEIKSYDWINSLQLKSGGAFSWPKWINDIDIKTPSLDVAGQKLHEVHLTDEQLAGQYLRFRMTAKEGKGSLTFYDDGRKHVVVDELDIVLEPFSKLSDDDIHLEKSALYNWQLECASCRINGIDTGVLTLVTQKTEQGVSIQGDSKIEGLLSAYLEGSWKGDLSKVNITFTSPNAGRLLQRWGYGDGIRDTSTEGKLELSWQGGWHQFELNKSNGSFTVNTGQGVVRELSDRQARVFSLLSLQSLRRRLSLDFRDLFEDGFFYDSINGNFTIKQGVVHSDRVSINGATAEVTITGSTDLVNNTVDQNVVVIPKLGSSLPVLAGWAIEPTTGLIMLLINKIFEPVLDVVVRIEYNIKGDLSNPEVIEVDKKSKEIVVPDEEVLDEAEDKPIVESELILNEEAQETQLPEQQKDRTDSNGEELDASSEQQKEDDGNE</sequence>
<proteinExistence type="predicted"/>
<dbReference type="OrthoDB" id="9762238at2"/>
<dbReference type="NCBIfam" id="TIGR02099">
    <property type="entry name" value="YhdP family protein"/>
    <property type="match status" value="1"/>
</dbReference>